<gene>
    <name evidence="2" type="ORF">PT85_16865</name>
</gene>
<dbReference type="RefSeq" id="WP_039607305.1">
    <property type="nucleotide sequence ID" value="NZ_FMUP01000009.1"/>
</dbReference>
<dbReference type="InterPro" id="IPR007410">
    <property type="entry name" value="LpqE-like"/>
</dbReference>
<dbReference type="PANTHER" id="PTHR36302:SF1">
    <property type="entry name" value="COPPER CHAPERONE PCU(A)C"/>
    <property type="match status" value="1"/>
</dbReference>
<dbReference type="STRING" id="706570.PT85_16865"/>
<evidence type="ECO:0000256" key="1">
    <source>
        <dbReference type="SAM" id="SignalP"/>
    </source>
</evidence>
<feature type="signal peptide" evidence="1">
    <location>
        <begin position="1"/>
        <end position="22"/>
    </location>
</feature>
<dbReference type="InterPro" id="IPR036182">
    <property type="entry name" value="PCuAC_sf"/>
</dbReference>
<dbReference type="Pfam" id="PF04314">
    <property type="entry name" value="PCuAC"/>
    <property type="match status" value="1"/>
</dbReference>
<protein>
    <recommendedName>
        <fullName evidence="4">Copper chaperone PCu(A)C</fullName>
    </recommendedName>
</protein>
<accession>A0A0B3BG31</accession>
<dbReference type="Gene3D" id="2.60.40.1890">
    <property type="entry name" value="PCu(A)C copper chaperone"/>
    <property type="match status" value="1"/>
</dbReference>
<organism evidence="2 3">
    <name type="scientific">Pseudomonas flexibilis</name>
    <dbReference type="NCBI Taxonomy" id="706570"/>
    <lineage>
        <taxon>Bacteria</taxon>
        <taxon>Pseudomonadati</taxon>
        <taxon>Pseudomonadota</taxon>
        <taxon>Gammaproteobacteria</taxon>
        <taxon>Pseudomonadales</taxon>
        <taxon>Pseudomonadaceae</taxon>
        <taxon>Pseudomonas</taxon>
    </lineage>
</organism>
<keyword evidence="1" id="KW-0732">Signal</keyword>
<name>A0A0B3BG31_9PSED</name>
<dbReference type="InterPro" id="IPR058248">
    <property type="entry name" value="Lxx211020-like"/>
</dbReference>
<reference evidence="2 3" key="1">
    <citation type="submission" date="2014-11" db="EMBL/GenBank/DDBJ databases">
        <title>Genome sequence of Pseudomonas tuomuerensis JCM 14085.</title>
        <authorList>
            <person name="Shin S.-K."/>
            <person name="Yi H."/>
        </authorList>
    </citation>
    <scope>NUCLEOTIDE SEQUENCE [LARGE SCALE GENOMIC DNA]</scope>
    <source>
        <strain evidence="2 3">JCM 14085</strain>
    </source>
</reference>
<evidence type="ECO:0000313" key="3">
    <source>
        <dbReference type="Proteomes" id="UP000030980"/>
    </source>
</evidence>
<feature type="chain" id="PRO_5002097662" description="Copper chaperone PCu(A)C" evidence="1">
    <location>
        <begin position="23"/>
        <end position="155"/>
    </location>
</feature>
<dbReference type="OrthoDB" id="9796962at2"/>
<dbReference type="Proteomes" id="UP000030980">
    <property type="component" value="Unassembled WGS sequence"/>
</dbReference>
<dbReference type="SUPFAM" id="SSF110087">
    <property type="entry name" value="DR1885-like metal-binding protein"/>
    <property type="match status" value="1"/>
</dbReference>
<sequence>MLKFQRALLGAALCLSTAWAQAQDIRVEQPWSRAMPPTAPAAAAYFVLHNTGAGADRLVGAATPIAGKAELHEHAHVGGVMQMREVAGGIPLPAGAEVSFQPGGYHVMLLELPRQLKGGEQFPLTLRFEKAGELTVEVPVRHMAPAMQGGHHHGH</sequence>
<dbReference type="PANTHER" id="PTHR36302">
    <property type="entry name" value="BLR7088 PROTEIN"/>
    <property type="match status" value="1"/>
</dbReference>
<evidence type="ECO:0000313" key="2">
    <source>
        <dbReference type="EMBL" id="KHO63463.1"/>
    </source>
</evidence>
<dbReference type="EMBL" id="JTAK01000011">
    <property type="protein sequence ID" value="KHO63463.1"/>
    <property type="molecule type" value="Genomic_DNA"/>
</dbReference>
<comment type="caution">
    <text evidence="2">The sequence shown here is derived from an EMBL/GenBank/DDBJ whole genome shotgun (WGS) entry which is preliminary data.</text>
</comment>
<evidence type="ECO:0008006" key="4">
    <source>
        <dbReference type="Google" id="ProtNLM"/>
    </source>
</evidence>
<proteinExistence type="predicted"/>
<keyword evidence="3" id="KW-1185">Reference proteome</keyword>
<dbReference type="AlphaFoldDB" id="A0A0B3BG31"/>